<keyword evidence="1" id="KW-0472">Membrane</keyword>
<feature type="transmembrane region" description="Helical" evidence="1">
    <location>
        <begin position="231"/>
        <end position="250"/>
    </location>
</feature>
<sequence>MFERVGNSWALVKASATVLRSDRELLIYPIISAIALLIVSIAFFLPLNSTGFFIDAAEDPGVAEIVVVFAFYFVQYSVVIFANSALVGAALIRLRGGDPILGDGFGIAKSHLRSILGYAAIAATVGMILKLFSQAGESEGRGNPLALIGALASSIVGMAWNLATFLAVPVLVTEDVGPGEAIRRSSSLLKKTWGEQVVGGISIGLVFGLFAIAAVILGIAAIVFVADTSPLAAIAIAILLVLLLLGIGLISSTLGGIYSAAVYNYAVGGDAGEFFREDLIKEAFRTGGRI</sequence>
<proteinExistence type="predicted"/>
<feature type="transmembrane region" description="Helical" evidence="1">
    <location>
        <begin position="193"/>
        <end position="225"/>
    </location>
</feature>
<reference evidence="3" key="1">
    <citation type="journal article" date="2015" name="MBio">
        <title>Genome-Resolved Metagenomic Analysis Reveals Roles for Candidate Phyla and Other Microbial Community Members in Biogeochemical Transformations in Oil Reservoirs.</title>
        <authorList>
            <person name="Hu P."/>
            <person name="Tom L."/>
            <person name="Singh A."/>
            <person name="Thomas B.C."/>
            <person name="Baker B.J."/>
            <person name="Piceno Y.M."/>
            <person name="Andersen G.L."/>
            <person name="Banfield J.F."/>
        </authorList>
    </citation>
    <scope>NUCLEOTIDE SEQUENCE [LARGE SCALE GENOMIC DNA]</scope>
</reference>
<dbReference type="Pfam" id="PF19656">
    <property type="entry name" value="DUF6159"/>
    <property type="match status" value="1"/>
</dbReference>
<evidence type="ECO:0000313" key="2">
    <source>
        <dbReference type="EMBL" id="KUK96613.1"/>
    </source>
</evidence>
<dbReference type="Proteomes" id="UP000053961">
    <property type="component" value="Unassembled WGS sequence"/>
</dbReference>
<feature type="transmembrane region" description="Helical" evidence="1">
    <location>
        <begin position="145"/>
        <end position="172"/>
    </location>
</feature>
<dbReference type="InterPro" id="IPR046157">
    <property type="entry name" value="DUF6159"/>
</dbReference>
<dbReference type="AlphaFoldDB" id="A0A101IKB6"/>
<comment type="caution">
    <text evidence="2">The sequence shown here is derived from an EMBL/GenBank/DDBJ whole genome shotgun (WGS) entry which is preliminary data.</text>
</comment>
<gene>
    <name evidence="2" type="ORF">XE07_0966</name>
</gene>
<accession>A0A101IKB6</accession>
<dbReference type="EMBL" id="LGHB01000010">
    <property type="protein sequence ID" value="KUK96613.1"/>
    <property type="molecule type" value="Genomic_DNA"/>
</dbReference>
<protein>
    <submittedName>
        <fullName evidence="2">Uncharacterized protein</fullName>
    </submittedName>
</protein>
<feature type="transmembrane region" description="Helical" evidence="1">
    <location>
        <begin position="115"/>
        <end position="133"/>
    </location>
</feature>
<feature type="transmembrane region" description="Helical" evidence="1">
    <location>
        <begin position="65"/>
        <end position="94"/>
    </location>
</feature>
<keyword evidence="1" id="KW-1133">Transmembrane helix</keyword>
<keyword evidence="1" id="KW-0812">Transmembrane</keyword>
<evidence type="ECO:0000256" key="1">
    <source>
        <dbReference type="SAM" id="Phobius"/>
    </source>
</evidence>
<evidence type="ECO:0000313" key="3">
    <source>
        <dbReference type="Proteomes" id="UP000053961"/>
    </source>
</evidence>
<dbReference type="PATRIC" id="fig|301375.6.peg.2348"/>
<organism evidence="2 3">
    <name type="scientific">Methanothrix harundinacea</name>
    <dbReference type="NCBI Taxonomy" id="301375"/>
    <lineage>
        <taxon>Archaea</taxon>
        <taxon>Methanobacteriati</taxon>
        <taxon>Methanobacteriota</taxon>
        <taxon>Stenosarchaea group</taxon>
        <taxon>Methanomicrobia</taxon>
        <taxon>Methanotrichales</taxon>
        <taxon>Methanotrichaceae</taxon>
        <taxon>Methanothrix</taxon>
    </lineage>
</organism>
<feature type="transmembrane region" description="Helical" evidence="1">
    <location>
        <begin position="25"/>
        <end position="45"/>
    </location>
</feature>
<name>A0A101IKB6_9EURY</name>